<dbReference type="RefSeq" id="WP_133870130.1">
    <property type="nucleotide sequence ID" value="NZ_SOAU01000001.1"/>
</dbReference>
<dbReference type="OrthoDB" id="115252at2"/>
<evidence type="ECO:0000313" key="1">
    <source>
        <dbReference type="EMBL" id="TDT17875.1"/>
    </source>
</evidence>
<proteinExistence type="predicted"/>
<dbReference type="AlphaFoldDB" id="A0A4R7I318"/>
<accession>A0A4R7I318</accession>
<evidence type="ECO:0000313" key="2">
    <source>
        <dbReference type="Proteomes" id="UP000294558"/>
    </source>
</evidence>
<name>A0A4R7I318_9ACTN</name>
<comment type="caution">
    <text evidence="1">The sequence shown here is derived from an EMBL/GenBank/DDBJ whole genome shotgun (WGS) entry which is preliminary data.</text>
</comment>
<keyword evidence="2" id="KW-1185">Reference proteome</keyword>
<reference evidence="1 2" key="1">
    <citation type="submission" date="2019-03" db="EMBL/GenBank/DDBJ databases">
        <title>Sequencing the genomes of 1000 actinobacteria strains.</title>
        <authorList>
            <person name="Klenk H.-P."/>
        </authorList>
    </citation>
    <scope>NUCLEOTIDE SEQUENCE [LARGE SCALE GENOMIC DNA]</scope>
    <source>
        <strain evidence="1 2">DSM 18936</strain>
    </source>
</reference>
<organism evidence="1 2">
    <name type="scientific">Ilumatobacter fluminis</name>
    <dbReference type="NCBI Taxonomy" id="467091"/>
    <lineage>
        <taxon>Bacteria</taxon>
        <taxon>Bacillati</taxon>
        <taxon>Actinomycetota</taxon>
        <taxon>Acidimicrobiia</taxon>
        <taxon>Acidimicrobiales</taxon>
        <taxon>Ilumatobacteraceae</taxon>
        <taxon>Ilumatobacter</taxon>
    </lineage>
</organism>
<dbReference type="Proteomes" id="UP000294558">
    <property type="component" value="Unassembled WGS sequence"/>
</dbReference>
<dbReference type="EMBL" id="SOAU01000001">
    <property type="protein sequence ID" value="TDT17875.1"/>
    <property type="molecule type" value="Genomic_DNA"/>
</dbReference>
<gene>
    <name evidence="1" type="ORF">BDK89_3488</name>
</gene>
<sequence>MRFDAGDEMPHPDAAVDEWLFAAWRPDGTAGVVSGHRLVGRRAWYWSAVVEDGYPVLHLTEWDVRLRSDPFIVKAPEMWAEHHCVAPFEQWSIGNEGHFAALDDADEALGRAYGTPEPSSADLEWYATGEPTPIDHGYEQAGVVHGVIELLGRHHVTFAEAPARRWRRWGSELGPQPIAGALAHTGLRAPFAFPDGSTADWVLTPDGWRSRLR</sequence>
<protein>
    <submittedName>
        <fullName evidence="1">Uncharacterized protein</fullName>
    </submittedName>
</protein>